<evidence type="ECO:0000256" key="1">
    <source>
        <dbReference type="SAM" id="Phobius"/>
    </source>
</evidence>
<keyword evidence="1" id="KW-0472">Membrane</keyword>
<sequence length="367" mass="41775">MISRIKLFIKEKIASHVHYFNGRLYKFKVDNVGNVVLEPAESTKVKLLIVSPDFVLSELQSYPIVNKKELKGLLALKKMPSDHYMINSITKKGAEVTHYRFQAGVPEAWFMLPELLMLDKFVDEDSILTVEHKKDSHYFYLTKLAKRLYYAPKVGLINSVERFQVAIGTSAPNERSLSWSNKANAILPCVNLELVKWLILFTPKQKAFNLKALLQNALLPISLVLVVYMSVVSGMLLFQEHSLKQQLSQQSGTIKNTFALQSELNEQVELYGSLKSFVEQRYSIDNLWEVMAPFFATLDVDSINLNGKRFTFRAEAKSATQTLEKFSALAFVSDAKFDTPISKSRTGERFTISFVLREGNNEEVQVP</sequence>
<evidence type="ECO:0000313" key="2">
    <source>
        <dbReference type="EMBL" id="MBE0369293.1"/>
    </source>
</evidence>
<keyword evidence="1" id="KW-0812">Transmembrane</keyword>
<accession>A0ABR9EE86</accession>
<proteinExistence type="predicted"/>
<feature type="transmembrane region" description="Helical" evidence="1">
    <location>
        <begin position="217"/>
        <end position="238"/>
    </location>
</feature>
<dbReference type="Proteomes" id="UP000615755">
    <property type="component" value="Unassembled WGS sequence"/>
</dbReference>
<protein>
    <submittedName>
        <fullName evidence="2">Uncharacterized protein</fullName>
    </submittedName>
</protein>
<organism evidence="2 3">
    <name type="scientific">Pseudoalteromonas aurantia 208</name>
    <dbReference type="NCBI Taxonomy" id="1314867"/>
    <lineage>
        <taxon>Bacteria</taxon>
        <taxon>Pseudomonadati</taxon>
        <taxon>Pseudomonadota</taxon>
        <taxon>Gammaproteobacteria</taxon>
        <taxon>Alteromonadales</taxon>
        <taxon>Pseudoalteromonadaceae</taxon>
        <taxon>Pseudoalteromonas</taxon>
    </lineage>
</organism>
<keyword evidence="1" id="KW-1133">Transmembrane helix</keyword>
<dbReference type="EMBL" id="AQGV01000012">
    <property type="protein sequence ID" value="MBE0369293.1"/>
    <property type="molecule type" value="Genomic_DNA"/>
</dbReference>
<evidence type="ECO:0000313" key="3">
    <source>
        <dbReference type="Proteomes" id="UP000615755"/>
    </source>
</evidence>
<keyword evidence="3" id="KW-1185">Reference proteome</keyword>
<name>A0ABR9EE86_9GAMM</name>
<gene>
    <name evidence="2" type="ORF">PAUR_a3111</name>
</gene>
<reference evidence="2 3" key="1">
    <citation type="submission" date="2015-03" db="EMBL/GenBank/DDBJ databases">
        <title>Genome sequence of Pseudoalteromonas aurantia.</title>
        <authorList>
            <person name="Xie B.-B."/>
            <person name="Rong J.-C."/>
            <person name="Qin Q.-L."/>
            <person name="Zhang Y.-Z."/>
        </authorList>
    </citation>
    <scope>NUCLEOTIDE SEQUENCE [LARGE SCALE GENOMIC DNA]</scope>
    <source>
        <strain evidence="2 3">208</strain>
    </source>
</reference>
<comment type="caution">
    <text evidence="2">The sequence shown here is derived from an EMBL/GenBank/DDBJ whole genome shotgun (WGS) entry which is preliminary data.</text>
</comment>
<dbReference type="RefSeq" id="WP_192508445.1">
    <property type="nucleotide sequence ID" value="NZ_AQGV01000012.1"/>
</dbReference>